<evidence type="ECO:0000313" key="1">
    <source>
        <dbReference type="EMBL" id="QDH92822.1"/>
    </source>
</evidence>
<proteinExistence type="predicted"/>
<sequence>MALAKGSDLTSGELRGLAAGLVPVRLTGALTNYNGGTGGSAVVPENPDGSGEAAGLTCNAGTQAASIYRDRVAGRVIGVRVRRDQNTPPFDIVVDGEVFPIDNPRLLINNRSSPGSDLFSPIVVPRVFDDGYHNVEIHLVSHPDGVTARTIRLFGWSAEASAGYNQENQRLSLLYPSNTTLGTSTSSVPFTGTVGRLCFQNTDTAAHDVTLTRLDGTTPWVTIRIPAGEDAQFPDGGFRPPLKPTGVNWRCDTAGVVRAWAEGA</sequence>
<accession>A0A514DGT9</accession>
<protein>
    <submittedName>
        <fullName evidence="1">Uncharacterized protein</fullName>
    </submittedName>
</protein>
<evidence type="ECO:0000313" key="2">
    <source>
        <dbReference type="Proteomes" id="UP000318284"/>
    </source>
</evidence>
<dbReference type="KEGG" id="vg:65120805"/>
<name>A0A514DGT9_9CAUD</name>
<dbReference type="RefSeq" id="YP_010102951.1">
    <property type="nucleotide sequence ID" value="NC_055804.1"/>
</dbReference>
<dbReference type="GeneID" id="65120805"/>
<keyword evidence="2" id="KW-1185">Reference proteome</keyword>
<organism evidence="1 2">
    <name type="scientific">Gordonia phage Bakery</name>
    <dbReference type="NCBI Taxonomy" id="2591205"/>
    <lineage>
        <taxon>Viruses</taxon>
        <taxon>Duplodnaviria</taxon>
        <taxon>Heunggongvirae</taxon>
        <taxon>Uroviricota</taxon>
        <taxon>Caudoviricetes</taxon>
        <taxon>Stackebrandtviridae</taxon>
        <taxon>Frickvirinae</taxon>
        <taxon>Wizardvirus</taxon>
        <taxon>Wizardvirus bakery</taxon>
    </lineage>
</organism>
<dbReference type="Proteomes" id="UP000318284">
    <property type="component" value="Segment"/>
</dbReference>
<gene>
    <name evidence="1" type="primary">37</name>
    <name evidence="1" type="ORF">SEA_BAKERY_37</name>
</gene>
<dbReference type="EMBL" id="MK937603">
    <property type="protein sequence ID" value="QDH92822.1"/>
    <property type="molecule type" value="Genomic_DNA"/>
</dbReference>
<reference evidence="1 2" key="1">
    <citation type="submission" date="2019-05" db="EMBL/GenBank/DDBJ databases">
        <authorList>
            <person name="Hammer B.W."/>
            <person name="Collado J."/>
            <person name="Fitzgerald H.N."/>
            <person name="Graziano A."/>
            <person name="Haggerty C.V."/>
            <person name="Kim S."/>
            <person name="Ogunsemowo I.H."/>
            <person name="Reddy N."/>
            <person name="Butela K.A."/>
            <person name="Garlena R.A."/>
            <person name="Russell D.A."/>
            <person name="Pope W.H."/>
            <person name="Jacobs-Sera D."/>
            <person name="Hatfull G.F."/>
        </authorList>
    </citation>
    <scope>NUCLEOTIDE SEQUENCE [LARGE SCALE GENOMIC DNA]</scope>
</reference>